<sequence length="351" mass="38643">MIILGVGIVIGLLGSARSSRYTAEVSRHSKWKPPNGHQMDCGLKRFKGSTLKLTHSQAFANLFGTSRLQVYEASDVGGHPNGDGIYTVFDNSFLISRNTQTLGNYSQKKAAKADELLEWDGEQTMESSFEFITYNESAGNYVVGKEAIEHEGSIRSQTFDVSFGDGKTSVGEKCDVEFEFTHGNKGFEGAAVVKGSSGRSFLLGLCEGNHCVGGHKGKESGHGRIVVMERTYSEGRCTFKTVNIAHLPRHVDFQDYSAMALWNGSTIGITSQENAALFVGEFSVGEDNVKVGSGRVYDFPRTDSCEIEFCNVEGVYFLEAKLVVLVSDSMKKKQPFRCRRRDESMHVMVMP</sequence>
<keyword evidence="3" id="KW-1185">Reference proteome</keyword>
<reference evidence="2 3" key="1">
    <citation type="journal article" date="2018" name="Mol. Biol. Evol.">
        <title>Analysis of the draft genome of the red seaweed Gracilariopsis chorda provides insights into genome size evolution in Rhodophyta.</title>
        <authorList>
            <person name="Lee J."/>
            <person name="Yang E.C."/>
            <person name="Graf L."/>
            <person name="Yang J.H."/>
            <person name="Qiu H."/>
            <person name="Zel Zion U."/>
            <person name="Chan C.X."/>
            <person name="Stephens T.G."/>
            <person name="Weber A.P.M."/>
            <person name="Boo G.H."/>
            <person name="Boo S.M."/>
            <person name="Kim K.M."/>
            <person name="Shin Y."/>
            <person name="Jung M."/>
            <person name="Lee S.J."/>
            <person name="Yim H.S."/>
            <person name="Lee J.H."/>
            <person name="Bhattacharya D."/>
            <person name="Yoon H.S."/>
        </authorList>
    </citation>
    <scope>NUCLEOTIDE SEQUENCE [LARGE SCALE GENOMIC DNA]</scope>
    <source>
        <strain evidence="2 3">SKKU-2015</strain>
        <tissue evidence="2">Whole body</tissue>
    </source>
</reference>
<organism evidence="2 3">
    <name type="scientific">Gracilariopsis chorda</name>
    <dbReference type="NCBI Taxonomy" id="448386"/>
    <lineage>
        <taxon>Eukaryota</taxon>
        <taxon>Rhodophyta</taxon>
        <taxon>Florideophyceae</taxon>
        <taxon>Rhodymeniophycidae</taxon>
        <taxon>Gracilariales</taxon>
        <taxon>Gracilariaceae</taxon>
        <taxon>Gracilariopsis</taxon>
    </lineage>
</organism>
<dbReference type="AlphaFoldDB" id="A0A2V3J5Q6"/>
<dbReference type="EMBL" id="NBIV01000006">
    <property type="protein sequence ID" value="PXF49317.1"/>
    <property type="molecule type" value="Genomic_DNA"/>
</dbReference>
<evidence type="ECO:0000313" key="3">
    <source>
        <dbReference type="Proteomes" id="UP000247409"/>
    </source>
</evidence>
<dbReference type="OrthoDB" id="340166at2759"/>
<gene>
    <name evidence="2" type="ORF">BWQ96_00891</name>
</gene>
<evidence type="ECO:0000313" key="2">
    <source>
        <dbReference type="EMBL" id="PXF49317.1"/>
    </source>
</evidence>
<feature type="signal peptide" evidence="1">
    <location>
        <begin position="1"/>
        <end position="18"/>
    </location>
</feature>
<keyword evidence="1" id="KW-0732">Signal</keyword>
<proteinExistence type="predicted"/>
<evidence type="ECO:0000256" key="1">
    <source>
        <dbReference type="SAM" id="SignalP"/>
    </source>
</evidence>
<name>A0A2V3J5Q6_9FLOR</name>
<protein>
    <submittedName>
        <fullName evidence="2">Uncharacterized protein</fullName>
    </submittedName>
</protein>
<comment type="caution">
    <text evidence="2">The sequence shown here is derived from an EMBL/GenBank/DDBJ whole genome shotgun (WGS) entry which is preliminary data.</text>
</comment>
<accession>A0A2V3J5Q6</accession>
<feature type="chain" id="PRO_5015863326" evidence="1">
    <location>
        <begin position="19"/>
        <end position="351"/>
    </location>
</feature>
<dbReference type="Proteomes" id="UP000247409">
    <property type="component" value="Unassembled WGS sequence"/>
</dbReference>